<comment type="caution">
    <text evidence="4">The sequence shown here is derived from an EMBL/GenBank/DDBJ whole genome shotgun (WGS) entry which is preliminary data.</text>
</comment>
<feature type="domain" description="Beta-Casp" evidence="3">
    <location>
        <begin position="249"/>
        <end position="374"/>
    </location>
</feature>
<dbReference type="InterPro" id="IPR022712">
    <property type="entry name" value="Beta_Casp"/>
</dbReference>
<dbReference type="SMART" id="SM00849">
    <property type="entry name" value="Lactamase_B"/>
    <property type="match status" value="1"/>
</dbReference>
<dbReference type="InParanoid" id="A0A0N0RFZ6"/>
<dbReference type="Pfam" id="PF07521">
    <property type="entry name" value="RMMBL"/>
    <property type="match status" value="1"/>
</dbReference>
<name>A0A0N0RFZ6_9CHLR</name>
<organism evidence="4 6">
    <name type="scientific">Ardenticatena maritima</name>
    <dbReference type="NCBI Taxonomy" id="872965"/>
    <lineage>
        <taxon>Bacteria</taxon>
        <taxon>Bacillati</taxon>
        <taxon>Chloroflexota</taxon>
        <taxon>Ardenticatenia</taxon>
        <taxon>Ardenticatenales</taxon>
        <taxon>Ardenticatenaceae</taxon>
        <taxon>Ardenticatena</taxon>
    </lineage>
</organism>
<evidence type="ECO:0000313" key="5">
    <source>
        <dbReference type="EMBL" id="KPL87264.1"/>
    </source>
</evidence>
<dbReference type="Pfam" id="PF10996">
    <property type="entry name" value="Beta-Casp"/>
    <property type="match status" value="1"/>
</dbReference>
<sequence length="457" mass="50687">MKITSYGAAGTVTGSCHLVEIDGKRILIDCGMFQGLPPIVTMNYEPLGFDPTTLDAVVLTHGHLDHCGRLPMLVIEGYDGPIYATRPTYDVARFILLDSARIQHEDYLNAEKHLRRSGVEVPPPLYTEQDVFDTLDLFVRVRYDEPIRLGKHLTITLRNAGHILGSAFVEIEGRHQKLIASGDVGTWEQHVVPDPDLPTKADAVLLESTYGGVVHEPLDQAIEKIATFITEIITQGGNVLIPTFALERAQDVIFILRELSLQRRIPKVRAFLDSPLAINFTKLHRRYPEQLGEAVKRVIMRGEDPFSWPGLTLTRTQRESYRIDAIESGAVIMAGSGMATGGRILRHLYNNLWRPECGVLFVGFQAEGTNGRLLLDGAKELEIFGERVAVRARIANIEGLSAHADEPQLVKWVRPTGDGKIFLVHGESPAPEALQATLQTQLGREAVISERGVTYEV</sequence>
<dbReference type="Proteomes" id="UP000037784">
    <property type="component" value="Unassembled WGS sequence"/>
</dbReference>
<dbReference type="Proteomes" id="UP000050502">
    <property type="component" value="Unassembled WGS sequence"/>
</dbReference>
<dbReference type="InterPro" id="IPR036866">
    <property type="entry name" value="RibonucZ/Hydroxyglut_hydro"/>
</dbReference>
<dbReference type="Gene3D" id="3.60.15.10">
    <property type="entry name" value="Ribonuclease Z/Hydroxyacylglutathione hydrolase-like"/>
    <property type="match status" value="1"/>
</dbReference>
<dbReference type="PANTHER" id="PTHR11203:SF37">
    <property type="entry name" value="INTEGRATOR COMPLEX SUBUNIT 11"/>
    <property type="match status" value="1"/>
</dbReference>
<dbReference type="PROSITE" id="PS51257">
    <property type="entry name" value="PROKAR_LIPOPROTEIN"/>
    <property type="match status" value="1"/>
</dbReference>
<keyword evidence="1" id="KW-0378">Hydrolase</keyword>
<dbReference type="CDD" id="cd16295">
    <property type="entry name" value="TTHA0252-CPSF-like_MBL-fold"/>
    <property type="match status" value="1"/>
</dbReference>
<dbReference type="SUPFAM" id="SSF56281">
    <property type="entry name" value="Metallo-hydrolase/oxidoreductase"/>
    <property type="match status" value="1"/>
</dbReference>
<reference evidence="5 7" key="2">
    <citation type="submission" date="2015-07" db="EMBL/GenBank/DDBJ databases">
        <title>Whole genome sequence of Ardenticatena maritima DSM 23922.</title>
        <authorList>
            <person name="Hemp J."/>
            <person name="Ward L.M."/>
            <person name="Pace L.A."/>
            <person name="Fischer W.W."/>
        </authorList>
    </citation>
    <scope>NUCLEOTIDE SEQUENCE [LARGE SCALE GENOMIC DNA]</scope>
    <source>
        <strain evidence="5 7">110S</strain>
    </source>
</reference>
<dbReference type="EMBL" id="LGKN01000006">
    <property type="protein sequence ID" value="KPL87264.1"/>
    <property type="molecule type" value="Genomic_DNA"/>
</dbReference>
<dbReference type="SMART" id="SM01027">
    <property type="entry name" value="Beta-Casp"/>
    <property type="match status" value="1"/>
</dbReference>
<keyword evidence="6" id="KW-1185">Reference proteome</keyword>
<evidence type="ECO:0000313" key="7">
    <source>
        <dbReference type="Proteomes" id="UP000050502"/>
    </source>
</evidence>
<dbReference type="STRING" id="872965.SE16_12240"/>
<gene>
    <name evidence="4" type="ORF">ARMA_2773</name>
    <name evidence="5" type="ORF">SE16_12240</name>
</gene>
<evidence type="ECO:0000259" key="3">
    <source>
        <dbReference type="SMART" id="SM01027"/>
    </source>
</evidence>
<dbReference type="EMBL" id="BBZA01000245">
    <property type="protein sequence ID" value="GAP64350.1"/>
    <property type="molecule type" value="Genomic_DNA"/>
</dbReference>
<dbReference type="InterPro" id="IPR001279">
    <property type="entry name" value="Metallo-B-lactamas"/>
</dbReference>
<evidence type="ECO:0000313" key="4">
    <source>
        <dbReference type="EMBL" id="GAP64350.1"/>
    </source>
</evidence>
<dbReference type="AlphaFoldDB" id="A0A0N0RFZ6"/>
<dbReference type="OrthoDB" id="9803916at2"/>
<dbReference type="GO" id="GO:0004521">
    <property type="term" value="F:RNA endonuclease activity"/>
    <property type="evidence" value="ECO:0007669"/>
    <property type="project" value="TreeGrafter"/>
</dbReference>
<feature type="domain" description="Metallo-beta-lactamase" evidence="2">
    <location>
        <begin position="13"/>
        <end position="236"/>
    </location>
</feature>
<reference evidence="6" key="3">
    <citation type="submission" date="2015-08" db="EMBL/GenBank/DDBJ databases">
        <title>Draft Genome Sequence of a Heterotrophic Facultative Anaerobic Bacterium Ardenticatena maritima Strain 110S.</title>
        <authorList>
            <person name="Kawaichi S."/>
            <person name="Yoshida T."/>
            <person name="Sako Y."/>
            <person name="Nakamura R."/>
        </authorList>
    </citation>
    <scope>NUCLEOTIDE SEQUENCE [LARGE SCALE GENOMIC DNA]</scope>
    <source>
        <strain evidence="6">110S</strain>
    </source>
</reference>
<dbReference type="PANTHER" id="PTHR11203">
    <property type="entry name" value="CLEAVAGE AND POLYADENYLATION SPECIFICITY FACTOR FAMILY MEMBER"/>
    <property type="match status" value="1"/>
</dbReference>
<dbReference type="PATRIC" id="fig|872965.6.peg.2911"/>
<evidence type="ECO:0000259" key="2">
    <source>
        <dbReference type="SMART" id="SM00849"/>
    </source>
</evidence>
<dbReference type="InterPro" id="IPR050698">
    <property type="entry name" value="MBL"/>
</dbReference>
<evidence type="ECO:0000256" key="1">
    <source>
        <dbReference type="ARBA" id="ARBA00022801"/>
    </source>
</evidence>
<dbReference type="Gene3D" id="3.40.50.10890">
    <property type="match status" value="1"/>
</dbReference>
<dbReference type="Pfam" id="PF16661">
    <property type="entry name" value="Lactamase_B_6"/>
    <property type="match status" value="1"/>
</dbReference>
<dbReference type="GO" id="GO:0016787">
    <property type="term" value="F:hydrolase activity"/>
    <property type="evidence" value="ECO:0007669"/>
    <property type="project" value="UniProtKB-KW"/>
</dbReference>
<reference evidence="4 6" key="1">
    <citation type="journal article" date="2015" name="Genome Announc.">
        <title>Draft Genome Sequence of a Heterotrophic Facultative Anaerobic Thermophilic Bacterium, Ardenticatena maritima Strain 110ST.</title>
        <authorList>
            <person name="Kawaichi S."/>
            <person name="Yoshida T."/>
            <person name="Sako Y."/>
            <person name="Nakamura R."/>
        </authorList>
    </citation>
    <scope>NUCLEOTIDE SEQUENCE [LARGE SCALE GENOMIC DNA]</scope>
    <source>
        <strain evidence="4 6">110S</strain>
    </source>
</reference>
<accession>A0A0N0RFZ6</accession>
<proteinExistence type="predicted"/>
<evidence type="ECO:0000313" key="6">
    <source>
        <dbReference type="Proteomes" id="UP000037784"/>
    </source>
</evidence>
<protein>
    <submittedName>
        <fullName evidence="4">Metallo-beta-lactamase family protein</fullName>
    </submittedName>
</protein>
<dbReference type="InterPro" id="IPR011108">
    <property type="entry name" value="RMMBL"/>
</dbReference>
<dbReference type="RefSeq" id="WP_054494044.1">
    <property type="nucleotide sequence ID" value="NZ_BBZA01000245.1"/>
</dbReference>